<proteinExistence type="predicted"/>
<dbReference type="HOGENOM" id="CLU_1660753_0_0_1"/>
<feature type="transmembrane region" description="Helical" evidence="1">
    <location>
        <begin position="18"/>
        <end position="36"/>
    </location>
</feature>
<dbReference type="Proteomes" id="UP000006790">
    <property type="component" value="Chromosome 4"/>
</dbReference>
<protein>
    <submittedName>
        <fullName evidence="2">Uncharacterized protein</fullName>
    </submittedName>
</protein>
<sequence length="159" mass="18109">MVESNAFEEEVLQYMQVGLRYLVLFTSQGISISMAFCKEHPILAKWMLITLILFIVYRFICYIFVLIKRFSLLVLLLLSVVVYQRGPALVWNEDIPMICSILATNRSPKTAWSNLLVYADQHSSHLKLLMYQLVSGGNVQSIEETLQRFWNGGVAAAAS</sequence>
<dbReference type="AlphaFoldDB" id="G8JTS6"/>
<dbReference type="KEGG" id="erc:Ecym_4373"/>
<evidence type="ECO:0000313" key="2">
    <source>
        <dbReference type="EMBL" id="AET39429.1"/>
    </source>
</evidence>
<reference evidence="3" key="1">
    <citation type="journal article" date="2012" name="G3 (Bethesda)">
        <title>Pichia sorbitophila, an interspecies yeast hybrid reveals early steps of genome resolution following polyploidization.</title>
        <authorList>
            <person name="Leh Louis V."/>
            <person name="Despons L."/>
            <person name="Friedrich A."/>
            <person name="Martin T."/>
            <person name="Durrens P."/>
            <person name="Casaregola S."/>
            <person name="Neuveglise C."/>
            <person name="Fairhead C."/>
            <person name="Marck C."/>
            <person name="Cruz J.A."/>
            <person name="Straub M.L."/>
            <person name="Kugler V."/>
            <person name="Sacerdot C."/>
            <person name="Uzunov Z."/>
            <person name="Thierry A."/>
            <person name="Weiss S."/>
            <person name="Bleykasten C."/>
            <person name="De Montigny J."/>
            <person name="Jacques N."/>
            <person name="Jung P."/>
            <person name="Lemaire M."/>
            <person name="Mallet S."/>
            <person name="Morel G."/>
            <person name="Richard G.F."/>
            <person name="Sarkar A."/>
            <person name="Savel G."/>
            <person name="Schacherer J."/>
            <person name="Seret M.L."/>
            <person name="Talla E."/>
            <person name="Samson G."/>
            <person name="Jubin C."/>
            <person name="Poulain J."/>
            <person name="Vacherie B."/>
            <person name="Barbe V."/>
            <person name="Pelletier E."/>
            <person name="Sherman D.J."/>
            <person name="Westhof E."/>
            <person name="Weissenbach J."/>
            <person name="Baret P.V."/>
            <person name="Wincker P."/>
            <person name="Gaillardin C."/>
            <person name="Dujon B."/>
            <person name="Souciet J.L."/>
        </authorList>
    </citation>
    <scope>NUCLEOTIDE SEQUENCE [LARGE SCALE GENOMIC DNA]</scope>
    <source>
        <strain evidence="3">CBS 270.75 / DBVPG 7215 / KCTC 17166 / NRRL Y-17582</strain>
    </source>
</reference>
<keyword evidence="3" id="KW-1185">Reference proteome</keyword>
<evidence type="ECO:0000256" key="1">
    <source>
        <dbReference type="SAM" id="Phobius"/>
    </source>
</evidence>
<accession>G8JTS6</accession>
<organism evidence="2 3">
    <name type="scientific">Eremothecium cymbalariae (strain CBS 270.75 / DBVPG 7215 / KCTC 17166 / NRRL Y-17582)</name>
    <name type="common">Yeast</name>
    <dbReference type="NCBI Taxonomy" id="931890"/>
    <lineage>
        <taxon>Eukaryota</taxon>
        <taxon>Fungi</taxon>
        <taxon>Dikarya</taxon>
        <taxon>Ascomycota</taxon>
        <taxon>Saccharomycotina</taxon>
        <taxon>Saccharomycetes</taxon>
        <taxon>Saccharomycetales</taxon>
        <taxon>Saccharomycetaceae</taxon>
        <taxon>Eremothecium</taxon>
    </lineage>
</organism>
<dbReference type="OrthoDB" id="10496531at2759"/>
<feature type="transmembrane region" description="Helical" evidence="1">
    <location>
        <begin position="48"/>
        <end position="67"/>
    </location>
</feature>
<name>G8JTS6_ERECY</name>
<dbReference type="EMBL" id="CP002500">
    <property type="protein sequence ID" value="AET39429.1"/>
    <property type="molecule type" value="Genomic_DNA"/>
</dbReference>
<evidence type="ECO:0000313" key="3">
    <source>
        <dbReference type="Proteomes" id="UP000006790"/>
    </source>
</evidence>
<keyword evidence="1" id="KW-0472">Membrane</keyword>
<dbReference type="InParanoid" id="G8JTS6"/>
<gene>
    <name evidence="2" type="ordered locus">Ecym_4373</name>
</gene>
<dbReference type="GeneID" id="11470055"/>
<keyword evidence="1" id="KW-0812">Transmembrane</keyword>
<keyword evidence="1" id="KW-1133">Transmembrane helix</keyword>
<dbReference type="RefSeq" id="XP_003646246.1">
    <property type="nucleotide sequence ID" value="XM_003646198.1"/>
</dbReference>